<sequence length="225" mass="24506">MQLLAKCYTAAVLLVTATFAAGQCHLREIDICAAASAGISKVPATEIEVNKYCQLGNEAKDCFQNYTIKCATPIQRELLHFATEGARLTAEKFCTKGDELREGYLKHAPCLARTQPDGKRCLTDVQAGLEKVEEVAFKDRITAACCVYTRYNKCFSDIVEGKCGTEAIRYGQIVLRLSTSNLLDVVCQGFDTNPKCSTLLPPPGSKPKGNSKSIISKLFNAYASS</sequence>
<organism evidence="2 3">
    <name type="scientific">Tropilaelaps mercedesae</name>
    <dbReference type="NCBI Taxonomy" id="418985"/>
    <lineage>
        <taxon>Eukaryota</taxon>
        <taxon>Metazoa</taxon>
        <taxon>Ecdysozoa</taxon>
        <taxon>Arthropoda</taxon>
        <taxon>Chelicerata</taxon>
        <taxon>Arachnida</taxon>
        <taxon>Acari</taxon>
        <taxon>Parasitiformes</taxon>
        <taxon>Mesostigmata</taxon>
        <taxon>Gamasina</taxon>
        <taxon>Dermanyssoidea</taxon>
        <taxon>Laelapidae</taxon>
        <taxon>Tropilaelaps</taxon>
    </lineage>
</organism>
<name>A0A1V9Y0A1_9ACAR</name>
<comment type="caution">
    <text evidence="2">The sequence shown here is derived from an EMBL/GenBank/DDBJ whole genome shotgun (WGS) entry which is preliminary data.</text>
</comment>
<dbReference type="PANTHER" id="PTHR33964:SF1">
    <property type="entry name" value="RE45066P"/>
    <property type="match status" value="1"/>
</dbReference>
<keyword evidence="3" id="KW-1185">Reference proteome</keyword>
<proteinExistence type="predicted"/>
<protein>
    <submittedName>
        <fullName evidence="2">Uncharacterized protein</fullName>
    </submittedName>
</protein>
<dbReference type="Proteomes" id="UP000192247">
    <property type="component" value="Unassembled WGS sequence"/>
</dbReference>
<evidence type="ECO:0000256" key="1">
    <source>
        <dbReference type="SAM" id="SignalP"/>
    </source>
</evidence>
<dbReference type="EMBL" id="MNPL01001448">
    <property type="protein sequence ID" value="OQR79141.1"/>
    <property type="molecule type" value="Genomic_DNA"/>
</dbReference>
<evidence type="ECO:0000313" key="2">
    <source>
        <dbReference type="EMBL" id="OQR79141.1"/>
    </source>
</evidence>
<dbReference type="AlphaFoldDB" id="A0A1V9Y0A1"/>
<dbReference type="PANTHER" id="PTHR33964">
    <property type="entry name" value="RE45066P-RELATED"/>
    <property type="match status" value="1"/>
</dbReference>
<dbReference type="InParanoid" id="A0A1V9Y0A1"/>
<feature type="chain" id="PRO_5012167233" evidence="1">
    <location>
        <begin position="23"/>
        <end position="225"/>
    </location>
</feature>
<feature type="signal peptide" evidence="1">
    <location>
        <begin position="1"/>
        <end position="22"/>
    </location>
</feature>
<keyword evidence="1" id="KW-0732">Signal</keyword>
<gene>
    <name evidence="2" type="ORF">BIW11_00195</name>
</gene>
<evidence type="ECO:0000313" key="3">
    <source>
        <dbReference type="Proteomes" id="UP000192247"/>
    </source>
</evidence>
<accession>A0A1V9Y0A1</accession>
<dbReference type="STRING" id="418985.A0A1V9Y0A1"/>
<reference evidence="2 3" key="1">
    <citation type="journal article" date="2017" name="Gigascience">
        <title>Draft genome of the honey bee ectoparasitic mite, Tropilaelaps mercedesae, is shaped by the parasitic life history.</title>
        <authorList>
            <person name="Dong X."/>
            <person name="Armstrong S.D."/>
            <person name="Xia D."/>
            <person name="Makepeace B.L."/>
            <person name="Darby A.C."/>
            <person name="Kadowaki T."/>
        </authorList>
    </citation>
    <scope>NUCLEOTIDE SEQUENCE [LARGE SCALE GENOMIC DNA]</scope>
    <source>
        <strain evidence="2">Wuxi-XJTLU</strain>
    </source>
</reference>
<dbReference type="OrthoDB" id="10051804at2759"/>